<gene>
    <name evidence="3" type="ORF">R3I93_007654</name>
</gene>
<feature type="domain" description="Biliverdin reductase catalytic" evidence="2">
    <location>
        <begin position="128"/>
        <end position="238"/>
    </location>
</feature>
<dbReference type="EMBL" id="JAYKXH010000007">
    <property type="protein sequence ID" value="KAK7163666.1"/>
    <property type="molecule type" value="Genomic_DNA"/>
</dbReference>
<dbReference type="Proteomes" id="UP001364617">
    <property type="component" value="Unassembled WGS sequence"/>
</dbReference>
<dbReference type="AlphaFoldDB" id="A0AAN9D6R7"/>
<name>A0AAN9D6R7_9TELE</name>
<dbReference type="InterPro" id="IPR036291">
    <property type="entry name" value="NAD(P)-bd_dom_sf"/>
</dbReference>
<comment type="caution">
    <text evidence="3">The sequence shown here is derived from an EMBL/GenBank/DDBJ whole genome shotgun (WGS) entry which is preliminary data.</text>
</comment>
<organism evidence="3 4">
    <name type="scientific">Phoxinus phoxinus</name>
    <name type="common">Eurasian minnow</name>
    <dbReference type="NCBI Taxonomy" id="58324"/>
    <lineage>
        <taxon>Eukaryota</taxon>
        <taxon>Metazoa</taxon>
        <taxon>Chordata</taxon>
        <taxon>Craniata</taxon>
        <taxon>Vertebrata</taxon>
        <taxon>Euteleostomi</taxon>
        <taxon>Actinopterygii</taxon>
        <taxon>Neopterygii</taxon>
        <taxon>Teleostei</taxon>
        <taxon>Ostariophysi</taxon>
        <taxon>Cypriniformes</taxon>
        <taxon>Leuciscidae</taxon>
        <taxon>Phoxininae</taxon>
        <taxon>Phoxinus</taxon>
    </lineage>
</organism>
<dbReference type="PANTHER" id="PTHR43377:SF1">
    <property type="entry name" value="BILIVERDIN REDUCTASE A"/>
    <property type="match status" value="1"/>
</dbReference>
<dbReference type="GO" id="GO:0004074">
    <property type="term" value="F:biliverdin reductase [NAD(P)H] activity"/>
    <property type="evidence" value="ECO:0007669"/>
    <property type="project" value="InterPro"/>
</dbReference>
<dbReference type="SUPFAM" id="SSF51735">
    <property type="entry name" value="NAD(P)-binding Rossmann-fold domains"/>
    <property type="match status" value="1"/>
</dbReference>
<keyword evidence="4" id="KW-1185">Reference proteome</keyword>
<dbReference type="Pfam" id="PF01408">
    <property type="entry name" value="GFO_IDH_MocA"/>
    <property type="match status" value="1"/>
</dbReference>
<dbReference type="InterPro" id="IPR015249">
    <property type="entry name" value="Biliverdin_Rdtase_cat"/>
</dbReference>
<evidence type="ECO:0000259" key="1">
    <source>
        <dbReference type="Pfam" id="PF01408"/>
    </source>
</evidence>
<dbReference type="InterPro" id="IPR051450">
    <property type="entry name" value="Gfo/Idh/MocA_Oxidoreductases"/>
</dbReference>
<sequence length="292" mass="32409">MLGSVVVGLGIAGCVRMRDLVAPLPSSAAEKLSISGFVSRRTLKDQQGVKQITMTEALSRADIHVAFICTENTNHEESIRQFLEAGKHVCVEYPVTLSYTSAVDLWNLAQQKGLVLHEEHIELLTPDYKQLKKDICGRTLEKGTLHFTGGPLKPNFGFPSFSGISRLTWLVDLFGELTVTATSLVEEKENKYMKMTAHLLTQQHKPLTWIEERGPGLGRVKRIDLQFQDGTISELPAGQREPVGLFMQDLVLFGRKLQGDVSAAELQAERSRILHCLELADRMQQLSASAQA</sequence>
<dbReference type="PANTHER" id="PTHR43377">
    <property type="entry name" value="BILIVERDIN REDUCTASE A"/>
    <property type="match status" value="1"/>
</dbReference>
<dbReference type="Gene3D" id="3.30.360.10">
    <property type="entry name" value="Dihydrodipicolinate Reductase, domain 2"/>
    <property type="match status" value="1"/>
</dbReference>
<dbReference type="GO" id="GO:0000166">
    <property type="term" value="F:nucleotide binding"/>
    <property type="evidence" value="ECO:0007669"/>
    <property type="project" value="InterPro"/>
</dbReference>
<dbReference type="Gene3D" id="3.40.50.720">
    <property type="entry name" value="NAD(P)-binding Rossmann-like Domain"/>
    <property type="match status" value="1"/>
</dbReference>
<evidence type="ECO:0000259" key="2">
    <source>
        <dbReference type="Pfam" id="PF09166"/>
    </source>
</evidence>
<dbReference type="GO" id="GO:0042167">
    <property type="term" value="P:heme catabolic process"/>
    <property type="evidence" value="ECO:0007669"/>
    <property type="project" value="InterPro"/>
</dbReference>
<dbReference type="Pfam" id="PF09166">
    <property type="entry name" value="Biliv-reduc_cat"/>
    <property type="match status" value="1"/>
</dbReference>
<protein>
    <recommendedName>
        <fullName evidence="5">Biliverdin reductase A</fullName>
    </recommendedName>
</protein>
<accession>A0AAN9D6R7</accession>
<reference evidence="3 4" key="1">
    <citation type="submission" date="2024-02" db="EMBL/GenBank/DDBJ databases">
        <title>Chromosome-level genome assembly of the Eurasian Minnow (Phoxinus phoxinus).</title>
        <authorList>
            <person name="Oriowo T.O."/>
            <person name="Martin S."/>
            <person name="Stange M."/>
            <person name="Chrysostomakis Y."/>
            <person name="Brown T."/>
            <person name="Winkler S."/>
            <person name="Kukowka S."/>
            <person name="Myers E.W."/>
            <person name="Bohne A."/>
        </authorList>
    </citation>
    <scope>NUCLEOTIDE SEQUENCE [LARGE SCALE GENOMIC DNA]</scope>
    <source>
        <strain evidence="3">ZFMK-TIS-60720</strain>
        <tissue evidence="3">Whole Organism</tissue>
    </source>
</reference>
<evidence type="ECO:0008006" key="5">
    <source>
        <dbReference type="Google" id="ProtNLM"/>
    </source>
</evidence>
<feature type="domain" description="Gfo/Idh/MocA-like oxidoreductase N-terminal" evidence="1">
    <location>
        <begin position="5"/>
        <end position="120"/>
    </location>
</feature>
<proteinExistence type="predicted"/>
<dbReference type="InterPro" id="IPR000683">
    <property type="entry name" value="Gfo/Idh/MocA-like_OxRdtase_N"/>
</dbReference>
<evidence type="ECO:0000313" key="4">
    <source>
        <dbReference type="Proteomes" id="UP001364617"/>
    </source>
</evidence>
<evidence type="ECO:0000313" key="3">
    <source>
        <dbReference type="EMBL" id="KAK7163666.1"/>
    </source>
</evidence>
<dbReference type="GO" id="GO:0008270">
    <property type="term" value="F:zinc ion binding"/>
    <property type="evidence" value="ECO:0007669"/>
    <property type="project" value="InterPro"/>
</dbReference>
<dbReference type="SUPFAM" id="SSF55347">
    <property type="entry name" value="Glyceraldehyde-3-phosphate dehydrogenase-like, C-terminal domain"/>
    <property type="match status" value="1"/>
</dbReference>